<reference evidence="4 5" key="1">
    <citation type="submission" date="2024-06" db="EMBL/GenBank/DDBJ databases">
        <title>The Natural Products Discovery Center: Release of the First 8490 Sequenced Strains for Exploring Actinobacteria Biosynthetic Diversity.</title>
        <authorList>
            <person name="Kalkreuter E."/>
            <person name="Kautsar S.A."/>
            <person name="Yang D."/>
            <person name="Bader C.D."/>
            <person name="Teijaro C.N."/>
            <person name="Fluegel L."/>
            <person name="Davis C.M."/>
            <person name="Simpson J.R."/>
            <person name="Lauterbach L."/>
            <person name="Steele A.D."/>
            <person name="Gui C."/>
            <person name="Meng S."/>
            <person name="Li G."/>
            <person name="Viehrig K."/>
            <person name="Ye F."/>
            <person name="Su P."/>
            <person name="Kiefer A.F."/>
            <person name="Nichols A."/>
            <person name="Cepeda A.J."/>
            <person name="Yan W."/>
            <person name="Fan B."/>
            <person name="Jiang Y."/>
            <person name="Adhikari A."/>
            <person name="Zheng C.-J."/>
            <person name="Schuster L."/>
            <person name="Cowan T.M."/>
            <person name="Smanski M.J."/>
            <person name="Chevrette M.G."/>
            <person name="De Carvalho L.P.S."/>
            <person name="Shen B."/>
        </authorList>
    </citation>
    <scope>NUCLEOTIDE SEQUENCE [LARGE SCALE GENOMIC DNA]</scope>
    <source>
        <strain evidence="4 5">NPDC046838</strain>
    </source>
</reference>
<dbReference type="Pfam" id="PF18154">
    <property type="entry name" value="pPIWI_RE_REase"/>
    <property type="match status" value="1"/>
</dbReference>
<feature type="region of interest" description="Disordered" evidence="1">
    <location>
        <begin position="1"/>
        <end position="21"/>
    </location>
</feature>
<dbReference type="Proteomes" id="UP001551176">
    <property type="component" value="Unassembled WGS sequence"/>
</dbReference>
<feature type="domain" description="REase associating with pPIWI RE" evidence="2">
    <location>
        <begin position="294"/>
        <end position="402"/>
    </location>
</feature>
<dbReference type="RefSeq" id="WP_359355911.1">
    <property type="nucleotide sequence ID" value="NZ_JBEYXV010000020.1"/>
</dbReference>
<proteinExistence type="predicted"/>
<evidence type="ECO:0000313" key="4">
    <source>
        <dbReference type="EMBL" id="MEU6825452.1"/>
    </source>
</evidence>
<name>A0ABV3BYQ4_9ACTN</name>
<dbReference type="InterPro" id="IPR040828">
    <property type="entry name" value="pPIWI_RE_REase"/>
</dbReference>
<keyword evidence="5" id="KW-1185">Reference proteome</keyword>
<protein>
    <recommendedName>
        <fullName evidence="6">REase associating with pPIWI RE domain-containing protein</fullName>
    </recommendedName>
</protein>
<dbReference type="Pfam" id="PF18156">
    <property type="entry name" value="pPIWI_RE_Y"/>
    <property type="match status" value="1"/>
</dbReference>
<evidence type="ECO:0000259" key="3">
    <source>
        <dbReference type="Pfam" id="PF18156"/>
    </source>
</evidence>
<organism evidence="4 5">
    <name type="scientific">Streptomyces atriruber</name>
    <dbReference type="NCBI Taxonomy" id="545121"/>
    <lineage>
        <taxon>Bacteria</taxon>
        <taxon>Bacillati</taxon>
        <taxon>Actinomycetota</taxon>
        <taxon>Actinomycetes</taxon>
        <taxon>Kitasatosporales</taxon>
        <taxon>Streptomycetaceae</taxon>
        <taxon>Streptomyces</taxon>
    </lineage>
</organism>
<evidence type="ECO:0008006" key="6">
    <source>
        <dbReference type="Google" id="ProtNLM"/>
    </source>
</evidence>
<sequence length="407" mass="44822">MSTTLRDIAPRGPSPTHSGLGLDDYQTVELLAAGLARMHLDRQHAQQHLGPQDRVGPSGALPRAWRTGVTRLWWTALAQQVAWPGDDVDVFAACRRPLGSWPLRLDLADGDREQVLLEGDDLSEFAEQSVALAGCQDVEAELVENRVFALLMAAAQANGRTLQEIQAAYVTLRLMLVQHPVLGDLDVSKRVRDMPAASEGEPYVKKFIHAAYRFQPAPGTVGLRLCDNCGNPLPAPLVRCPVAGCPGQAASHTVRTLEGYWVQNRATRRFLHDAGLVEDRLFQGAEVLADQLVEDSLPVRVALERYPLMDAWDGSVRFTRGDGTTELWLFDAKDTVSATLLGRCFRPPPEPEATRRFLVLANHRATPAYRADLERELHGRVRGITVADESAFLRLAGQHARRFGGQA</sequence>
<gene>
    <name evidence="4" type="ORF">ABZ921_32960</name>
</gene>
<comment type="caution">
    <text evidence="4">The sequence shown here is derived from an EMBL/GenBank/DDBJ whole genome shotgun (WGS) entry which is preliminary data.</text>
</comment>
<feature type="domain" description="pPIWI-RE three-gene island" evidence="3">
    <location>
        <begin position="62"/>
        <end position="182"/>
    </location>
</feature>
<accession>A0ABV3BYQ4</accession>
<evidence type="ECO:0000259" key="2">
    <source>
        <dbReference type="Pfam" id="PF18154"/>
    </source>
</evidence>
<dbReference type="EMBL" id="JBEYXV010000020">
    <property type="protein sequence ID" value="MEU6825452.1"/>
    <property type="molecule type" value="Genomic_DNA"/>
</dbReference>
<evidence type="ECO:0000256" key="1">
    <source>
        <dbReference type="SAM" id="MobiDB-lite"/>
    </source>
</evidence>
<evidence type="ECO:0000313" key="5">
    <source>
        <dbReference type="Proteomes" id="UP001551176"/>
    </source>
</evidence>
<dbReference type="InterPro" id="IPR041191">
    <property type="entry name" value="pPIWI_RE_Y"/>
</dbReference>